<protein>
    <submittedName>
        <fullName evidence="1">Uncharacterized protein</fullName>
    </submittedName>
</protein>
<dbReference type="EMBL" id="WUAV01000003">
    <property type="protein sequence ID" value="KAF1760771.1"/>
    <property type="molecule type" value="Genomic_DNA"/>
</dbReference>
<dbReference type="CTD" id="78774823"/>
<dbReference type="RefSeq" id="XP_053586748.1">
    <property type="nucleotide sequence ID" value="XM_053727171.1"/>
</dbReference>
<sequence length="86" mass="9633">MVLISGYCNEFSFFERECVSHLRAVLFDDVDSWTTVKTSPEVAGLEEDSDEMKSFFGVNLLFYCRLAGEDGVDGEAAIHSGISRER</sequence>
<proteinExistence type="predicted"/>
<evidence type="ECO:0000313" key="1">
    <source>
        <dbReference type="EMBL" id="KAF1760771.1"/>
    </source>
</evidence>
<evidence type="ECO:0000313" key="2">
    <source>
        <dbReference type="Proteomes" id="UP000483820"/>
    </source>
</evidence>
<accession>A0A6A5H178</accession>
<dbReference type="AlphaFoldDB" id="A0A6A5H178"/>
<dbReference type="Proteomes" id="UP000483820">
    <property type="component" value="Chromosome III"/>
</dbReference>
<name>A0A6A5H178_CAERE</name>
<dbReference type="GeneID" id="78774823"/>
<comment type="caution">
    <text evidence="1">The sequence shown here is derived from an EMBL/GenBank/DDBJ whole genome shotgun (WGS) entry which is preliminary data.</text>
</comment>
<organism evidence="1 2">
    <name type="scientific">Caenorhabditis remanei</name>
    <name type="common">Caenorhabditis vulgaris</name>
    <dbReference type="NCBI Taxonomy" id="31234"/>
    <lineage>
        <taxon>Eukaryota</taxon>
        <taxon>Metazoa</taxon>
        <taxon>Ecdysozoa</taxon>
        <taxon>Nematoda</taxon>
        <taxon>Chromadorea</taxon>
        <taxon>Rhabditida</taxon>
        <taxon>Rhabditina</taxon>
        <taxon>Rhabditomorpha</taxon>
        <taxon>Rhabditoidea</taxon>
        <taxon>Rhabditidae</taxon>
        <taxon>Peloderinae</taxon>
        <taxon>Caenorhabditis</taxon>
    </lineage>
</organism>
<reference evidence="1 2" key="1">
    <citation type="submission" date="2019-12" db="EMBL/GenBank/DDBJ databases">
        <title>Chromosome-level assembly of the Caenorhabditis remanei genome.</title>
        <authorList>
            <person name="Teterina A.A."/>
            <person name="Willis J.H."/>
            <person name="Phillips P.C."/>
        </authorList>
    </citation>
    <scope>NUCLEOTIDE SEQUENCE [LARGE SCALE GENOMIC DNA]</scope>
    <source>
        <strain evidence="1 2">PX506</strain>
        <tissue evidence="1">Whole organism</tissue>
    </source>
</reference>
<dbReference type="KEGG" id="crq:GCK72_009021"/>
<gene>
    <name evidence="1" type="ORF">GCK72_009021</name>
</gene>